<dbReference type="Proteomes" id="UP001295444">
    <property type="component" value="Chromosome 07"/>
</dbReference>
<evidence type="ECO:0000313" key="1">
    <source>
        <dbReference type="EMBL" id="CAH2306806.1"/>
    </source>
</evidence>
<proteinExistence type="predicted"/>
<evidence type="ECO:0000313" key="2">
    <source>
        <dbReference type="Proteomes" id="UP001295444"/>
    </source>
</evidence>
<dbReference type="AlphaFoldDB" id="A0AAD1SU84"/>
<feature type="non-terminal residue" evidence="1">
    <location>
        <position position="1"/>
    </location>
</feature>
<accession>A0AAD1SU84</accession>
<organism evidence="1 2">
    <name type="scientific">Pelobates cultripes</name>
    <name type="common">Western spadefoot toad</name>
    <dbReference type="NCBI Taxonomy" id="61616"/>
    <lineage>
        <taxon>Eukaryota</taxon>
        <taxon>Metazoa</taxon>
        <taxon>Chordata</taxon>
        <taxon>Craniata</taxon>
        <taxon>Vertebrata</taxon>
        <taxon>Euteleostomi</taxon>
        <taxon>Amphibia</taxon>
        <taxon>Batrachia</taxon>
        <taxon>Anura</taxon>
        <taxon>Pelobatoidea</taxon>
        <taxon>Pelobatidae</taxon>
        <taxon>Pelobates</taxon>
    </lineage>
</organism>
<reference evidence="1" key="1">
    <citation type="submission" date="2022-03" db="EMBL/GenBank/DDBJ databases">
        <authorList>
            <person name="Alioto T."/>
            <person name="Alioto T."/>
            <person name="Gomez Garrido J."/>
        </authorList>
    </citation>
    <scope>NUCLEOTIDE SEQUENCE</scope>
</reference>
<name>A0AAD1SU84_PELCU</name>
<feature type="non-terminal residue" evidence="1">
    <location>
        <position position="69"/>
    </location>
</feature>
<gene>
    <name evidence="1" type="ORF">PECUL_23A036677</name>
</gene>
<dbReference type="EMBL" id="OW240918">
    <property type="protein sequence ID" value="CAH2306806.1"/>
    <property type="molecule type" value="Genomic_DNA"/>
</dbReference>
<sequence>ISNLETLHKRSQLEEHYRCLLDARRQLTELIARKHHRATQKSKAFFYIHANKSGRLLANMIRPQQARAQ</sequence>
<protein>
    <submittedName>
        <fullName evidence="1">Uncharacterized protein</fullName>
    </submittedName>
</protein>
<keyword evidence="2" id="KW-1185">Reference proteome</keyword>